<proteinExistence type="predicted"/>
<dbReference type="AlphaFoldDB" id="A0A8I0MZ95"/>
<sequence>MFPTLINMFGVEVKVSRQVSVASSQPQTLNPQSAIASVYGGHAGPMSTRPNSPFEIKEFLAKIIPPSRGWVLEGTHALGSAKKVEVYAQADIKPGDKLTFERSDGKIFSYKVKQSLTLGVTQCLMNKLALLPIEAEELHD</sequence>
<organism evidence="1 2">
    <name type="scientific">Pseudoalteromonas peptidolytica F12-50-A1</name>
    <dbReference type="NCBI Taxonomy" id="1315280"/>
    <lineage>
        <taxon>Bacteria</taxon>
        <taxon>Pseudomonadati</taxon>
        <taxon>Pseudomonadota</taxon>
        <taxon>Gammaproteobacteria</taxon>
        <taxon>Alteromonadales</taxon>
        <taxon>Pseudoalteromonadaceae</taxon>
        <taxon>Pseudoalteromonas</taxon>
    </lineage>
</organism>
<dbReference type="EMBL" id="AQHF01000028">
    <property type="protein sequence ID" value="MBE0347860.1"/>
    <property type="molecule type" value="Genomic_DNA"/>
</dbReference>
<gene>
    <name evidence="1" type="ORF">PPEP_a4225</name>
</gene>
<evidence type="ECO:0000313" key="1">
    <source>
        <dbReference type="EMBL" id="MBE0347860.1"/>
    </source>
</evidence>
<dbReference type="RefSeq" id="WP_168756761.1">
    <property type="nucleotide sequence ID" value="NZ_AQHF01000028.1"/>
</dbReference>
<dbReference type="Proteomes" id="UP000660708">
    <property type="component" value="Unassembled WGS sequence"/>
</dbReference>
<accession>A0A8I0MZ95</accession>
<reference evidence="1 2" key="1">
    <citation type="submission" date="2015-06" db="EMBL/GenBank/DDBJ databases">
        <title>Genome sequence of Pseudoalteromonas peptidolytica.</title>
        <authorList>
            <person name="Xie B.-B."/>
            <person name="Rong J.-C."/>
            <person name="Qin Q.-L."/>
            <person name="Zhang Y.-Z."/>
        </authorList>
    </citation>
    <scope>NUCLEOTIDE SEQUENCE [LARGE SCALE GENOMIC DNA]</scope>
    <source>
        <strain evidence="1 2">F12-50-A1</strain>
    </source>
</reference>
<protein>
    <submittedName>
        <fullName evidence="1">Uncharacterized protein</fullName>
    </submittedName>
</protein>
<evidence type="ECO:0000313" key="2">
    <source>
        <dbReference type="Proteomes" id="UP000660708"/>
    </source>
</evidence>
<comment type="caution">
    <text evidence="1">The sequence shown here is derived from an EMBL/GenBank/DDBJ whole genome shotgun (WGS) entry which is preliminary data.</text>
</comment>
<name>A0A8I0MZ95_9GAMM</name>
<keyword evidence="2" id="KW-1185">Reference proteome</keyword>